<name>A0A8X6Q4K9_NEPPI</name>
<dbReference type="InterPro" id="IPR008974">
    <property type="entry name" value="TRAF-like"/>
</dbReference>
<dbReference type="Proteomes" id="UP000887013">
    <property type="component" value="Unassembled WGS sequence"/>
</dbReference>
<protein>
    <submittedName>
        <fullName evidence="1">Speckle-type POZ protein B</fullName>
    </submittedName>
</protein>
<evidence type="ECO:0000313" key="1">
    <source>
        <dbReference type="EMBL" id="GFU06328.1"/>
    </source>
</evidence>
<comment type="caution">
    <text evidence="1">The sequence shown here is derived from an EMBL/GenBank/DDBJ whole genome shotgun (WGS) entry which is preliminary data.</text>
</comment>
<proteinExistence type="predicted"/>
<accession>A0A8X6Q4K9</accession>
<reference evidence="1" key="1">
    <citation type="submission" date="2020-08" db="EMBL/GenBank/DDBJ databases">
        <title>Multicomponent nature underlies the extraordinary mechanical properties of spider dragline silk.</title>
        <authorList>
            <person name="Kono N."/>
            <person name="Nakamura H."/>
            <person name="Mori M."/>
            <person name="Yoshida Y."/>
            <person name="Ohtoshi R."/>
            <person name="Malay A.D."/>
            <person name="Moran D.A.P."/>
            <person name="Tomita M."/>
            <person name="Numata K."/>
            <person name="Arakawa K."/>
        </authorList>
    </citation>
    <scope>NUCLEOTIDE SEQUENCE</scope>
</reference>
<gene>
    <name evidence="1" type="primary">spop-b_7</name>
    <name evidence="1" type="ORF">NPIL_200491</name>
</gene>
<dbReference type="Gene3D" id="2.60.210.10">
    <property type="entry name" value="Apoptosis, Tumor Necrosis Factor Receptor Associated Protein 2, Chain A"/>
    <property type="match status" value="1"/>
</dbReference>
<evidence type="ECO:0000313" key="2">
    <source>
        <dbReference type="Proteomes" id="UP000887013"/>
    </source>
</evidence>
<dbReference type="SUPFAM" id="SSF49599">
    <property type="entry name" value="TRAF domain-like"/>
    <property type="match status" value="2"/>
</dbReference>
<dbReference type="AlphaFoldDB" id="A0A8X6Q4K9"/>
<keyword evidence="2" id="KW-1185">Reference proteome</keyword>
<dbReference type="OrthoDB" id="6425590at2759"/>
<sequence length="304" mass="35831">MEVKEVNTQTAYTYIWAIENCPILLAPEIIKSPVFQVDFLQNTKWHIAIEGIEEQIIRFFIVREKDQGSDSIELVFEISFLSFEGLPFETRSYQFKIAQCDSLEYERSMDYIFRIKRTEYLANDTLTLRCRMWRPKTHVSGISLCYARTRLGLEKRTFFWGIRDFSHLQKEKKEFYLVKSFEGTQSLSLALFVKKVNDVECVFIKVCTNDATNLLRFNCEISVINGRGKKFFRRKYTDLLTSTNNIFRLLQKKDIMDRKTKLLPNDVLTVRCEFQIGSGVIWSKIEHCVLLPFSEIDIGNFNLY</sequence>
<dbReference type="EMBL" id="BMAW01077425">
    <property type="protein sequence ID" value="GFU06328.1"/>
    <property type="molecule type" value="Genomic_DNA"/>
</dbReference>
<organism evidence="1 2">
    <name type="scientific">Nephila pilipes</name>
    <name type="common">Giant wood spider</name>
    <name type="synonym">Nephila maculata</name>
    <dbReference type="NCBI Taxonomy" id="299642"/>
    <lineage>
        <taxon>Eukaryota</taxon>
        <taxon>Metazoa</taxon>
        <taxon>Ecdysozoa</taxon>
        <taxon>Arthropoda</taxon>
        <taxon>Chelicerata</taxon>
        <taxon>Arachnida</taxon>
        <taxon>Araneae</taxon>
        <taxon>Araneomorphae</taxon>
        <taxon>Entelegynae</taxon>
        <taxon>Araneoidea</taxon>
        <taxon>Nephilidae</taxon>
        <taxon>Nephila</taxon>
    </lineage>
</organism>